<protein>
    <submittedName>
        <fullName evidence="3">Uncharacterized MFS-type transporter</fullName>
    </submittedName>
</protein>
<feature type="transmembrane region" description="Helical" evidence="2">
    <location>
        <begin position="101"/>
        <end position="127"/>
    </location>
</feature>
<name>A0A6J4T3T6_9ACTN</name>
<accession>A0A6J4T3T6</accession>
<gene>
    <name evidence="3" type="ORF">AVDCRST_MAG13-2878</name>
</gene>
<dbReference type="EMBL" id="CADCVO010000462">
    <property type="protein sequence ID" value="CAA9512475.1"/>
    <property type="molecule type" value="Genomic_DNA"/>
</dbReference>
<evidence type="ECO:0000313" key="3">
    <source>
        <dbReference type="EMBL" id="CAA9512475.1"/>
    </source>
</evidence>
<feature type="transmembrane region" description="Helical" evidence="2">
    <location>
        <begin position="139"/>
        <end position="165"/>
    </location>
</feature>
<proteinExistence type="predicted"/>
<feature type="transmembrane region" description="Helical" evidence="2">
    <location>
        <begin position="38"/>
        <end position="63"/>
    </location>
</feature>
<feature type="transmembrane region" description="Helical" evidence="2">
    <location>
        <begin position="7"/>
        <end position="26"/>
    </location>
</feature>
<evidence type="ECO:0000256" key="2">
    <source>
        <dbReference type="SAM" id="Phobius"/>
    </source>
</evidence>
<reference evidence="3" key="1">
    <citation type="submission" date="2020-02" db="EMBL/GenBank/DDBJ databases">
        <authorList>
            <person name="Meier V. D."/>
        </authorList>
    </citation>
    <scope>NUCLEOTIDE SEQUENCE</scope>
    <source>
        <strain evidence="3">AVDCRST_MAG13</strain>
    </source>
</reference>
<keyword evidence="2" id="KW-0472">Membrane</keyword>
<organism evidence="3">
    <name type="scientific">uncultured Solirubrobacteraceae bacterium</name>
    <dbReference type="NCBI Taxonomy" id="1162706"/>
    <lineage>
        <taxon>Bacteria</taxon>
        <taxon>Bacillati</taxon>
        <taxon>Actinomycetota</taxon>
        <taxon>Thermoleophilia</taxon>
        <taxon>Solirubrobacterales</taxon>
        <taxon>Solirubrobacteraceae</taxon>
        <taxon>environmental samples</taxon>
    </lineage>
</organism>
<evidence type="ECO:0000256" key="1">
    <source>
        <dbReference type="SAM" id="MobiDB-lite"/>
    </source>
</evidence>
<feature type="transmembrane region" description="Helical" evidence="2">
    <location>
        <begin position="69"/>
        <end position="89"/>
    </location>
</feature>
<dbReference type="AlphaFoldDB" id="A0A6J4T3T6"/>
<sequence length="191" mass="20075">MTPRVELALRLLALGVLCVVLQVAAVSQMPIFGTNADLVPLVVAAVGLLCGSIPAALFGFGAGLAVDTALVDTLGLSSLIYCVAGYGAGRLRELRDPQATLLPFVLGAAVTASTTLGFSVMQFLLGVDAPLSFLLVRQILATILVNTVIAVPVFALVGRMLAPALPEEPRRRRRRRPYDGRATTLSPLRQA</sequence>
<keyword evidence="2" id="KW-1133">Transmembrane helix</keyword>
<keyword evidence="2" id="KW-0812">Transmembrane</keyword>
<feature type="region of interest" description="Disordered" evidence="1">
    <location>
        <begin position="168"/>
        <end position="191"/>
    </location>
</feature>